<dbReference type="PROSITE" id="PS00041">
    <property type="entry name" value="HTH_ARAC_FAMILY_1"/>
    <property type="match status" value="1"/>
</dbReference>
<evidence type="ECO:0000256" key="5">
    <source>
        <dbReference type="ARBA" id="ARBA00023125"/>
    </source>
</evidence>
<dbReference type="Pfam" id="PF07495">
    <property type="entry name" value="Y_Y_Y"/>
    <property type="match status" value="1"/>
</dbReference>
<accession>A0A1H4CLH7</accession>
<feature type="transmembrane region" description="Helical" evidence="9">
    <location>
        <begin position="837"/>
        <end position="855"/>
    </location>
</feature>
<evidence type="ECO:0000256" key="9">
    <source>
        <dbReference type="SAM" id="Phobius"/>
    </source>
</evidence>
<keyword evidence="9" id="KW-1133">Transmembrane helix</keyword>
<evidence type="ECO:0000259" key="12">
    <source>
        <dbReference type="PROSITE" id="PS50110"/>
    </source>
</evidence>
<evidence type="ECO:0000256" key="3">
    <source>
        <dbReference type="ARBA" id="ARBA00022553"/>
    </source>
</evidence>
<keyword evidence="5" id="KW-0238">DNA-binding</keyword>
<protein>
    <recommendedName>
        <fullName evidence="2">histidine kinase</fullName>
        <ecNumber evidence="2">2.7.13.3</ecNumber>
    </recommendedName>
</protein>
<dbReference type="InterPro" id="IPR009057">
    <property type="entry name" value="Homeodomain-like_sf"/>
</dbReference>
<evidence type="ECO:0000256" key="1">
    <source>
        <dbReference type="ARBA" id="ARBA00000085"/>
    </source>
</evidence>
<dbReference type="Pfam" id="PF07494">
    <property type="entry name" value="Reg_prop"/>
    <property type="match status" value="2"/>
</dbReference>
<keyword evidence="3 7" id="KW-0597">Phosphoprotein</keyword>
<dbReference type="Gene3D" id="3.40.50.2300">
    <property type="match status" value="1"/>
</dbReference>
<dbReference type="InterPro" id="IPR003661">
    <property type="entry name" value="HisK_dim/P_dom"/>
</dbReference>
<dbReference type="Gene3D" id="2.60.40.10">
    <property type="entry name" value="Immunoglobulins"/>
    <property type="match status" value="1"/>
</dbReference>
<dbReference type="EMBL" id="FNRF01000003">
    <property type="protein sequence ID" value="SEA61286.1"/>
    <property type="molecule type" value="Genomic_DNA"/>
</dbReference>
<organism evidence="13 14">
    <name type="scientific">Xylanibacter ruminicola</name>
    <name type="common">Prevotella ruminicola</name>
    <dbReference type="NCBI Taxonomy" id="839"/>
    <lineage>
        <taxon>Bacteria</taxon>
        <taxon>Pseudomonadati</taxon>
        <taxon>Bacteroidota</taxon>
        <taxon>Bacteroidia</taxon>
        <taxon>Bacteroidales</taxon>
        <taxon>Prevotellaceae</taxon>
        <taxon>Xylanibacter</taxon>
    </lineage>
</organism>
<dbReference type="Gene3D" id="2.130.10.10">
    <property type="entry name" value="YVTN repeat-like/Quinoprotein amine dehydrogenase"/>
    <property type="match status" value="3"/>
</dbReference>
<dbReference type="Gene3D" id="1.10.10.60">
    <property type="entry name" value="Homeodomain-like"/>
    <property type="match status" value="1"/>
</dbReference>
<evidence type="ECO:0000256" key="6">
    <source>
        <dbReference type="ARBA" id="ARBA00023163"/>
    </source>
</evidence>
<feature type="domain" description="HTH araC/xylS-type" evidence="10">
    <location>
        <begin position="1295"/>
        <end position="1394"/>
    </location>
</feature>
<dbReference type="Pfam" id="PF12833">
    <property type="entry name" value="HTH_18"/>
    <property type="match status" value="1"/>
</dbReference>
<dbReference type="Gene3D" id="1.10.287.130">
    <property type="match status" value="1"/>
</dbReference>
<evidence type="ECO:0000313" key="13">
    <source>
        <dbReference type="EMBL" id="SEA61286.1"/>
    </source>
</evidence>
<feature type="region of interest" description="Disordered" evidence="8">
    <location>
        <begin position="1263"/>
        <end position="1282"/>
    </location>
</feature>
<comment type="catalytic activity">
    <reaction evidence="1">
        <text>ATP + protein L-histidine = ADP + protein N-phospho-L-histidine.</text>
        <dbReference type="EC" id="2.7.13.3"/>
    </reaction>
</comment>
<evidence type="ECO:0000313" key="14">
    <source>
        <dbReference type="Proteomes" id="UP000182257"/>
    </source>
</evidence>
<dbReference type="InterPro" id="IPR004358">
    <property type="entry name" value="Sig_transdc_His_kin-like_C"/>
</dbReference>
<dbReference type="InterPro" id="IPR011110">
    <property type="entry name" value="Reg_prop"/>
</dbReference>
<evidence type="ECO:0000256" key="4">
    <source>
        <dbReference type="ARBA" id="ARBA00023015"/>
    </source>
</evidence>
<dbReference type="GO" id="GO:0043565">
    <property type="term" value="F:sequence-specific DNA binding"/>
    <property type="evidence" value="ECO:0007669"/>
    <property type="project" value="InterPro"/>
</dbReference>
<dbReference type="PROSITE" id="PS50110">
    <property type="entry name" value="RESPONSE_REGULATORY"/>
    <property type="match status" value="1"/>
</dbReference>
<keyword evidence="9" id="KW-0472">Membrane</keyword>
<feature type="domain" description="Histidine kinase" evidence="11">
    <location>
        <begin position="884"/>
        <end position="1095"/>
    </location>
</feature>
<dbReference type="CDD" id="cd17574">
    <property type="entry name" value="REC_OmpR"/>
    <property type="match status" value="1"/>
</dbReference>
<dbReference type="InterPro" id="IPR011006">
    <property type="entry name" value="CheY-like_superfamily"/>
</dbReference>
<evidence type="ECO:0000259" key="10">
    <source>
        <dbReference type="PROSITE" id="PS01124"/>
    </source>
</evidence>
<dbReference type="EC" id="2.7.13.3" evidence="2"/>
<proteinExistence type="predicted"/>
<dbReference type="InterPro" id="IPR005467">
    <property type="entry name" value="His_kinase_dom"/>
</dbReference>
<dbReference type="PROSITE" id="PS50109">
    <property type="entry name" value="HIS_KIN"/>
    <property type="match status" value="1"/>
</dbReference>
<feature type="domain" description="Response regulatory" evidence="12">
    <location>
        <begin position="1135"/>
        <end position="1250"/>
    </location>
</feature>
<evidence type="ECO:0000259" key="11">
    <source>
        <dbReference type="PROSITE" id="PS50109"/>
    </source>
</evidence>
<dbReference type="SMART" id="SM00387">
    <property type="entry name" value="HATPase_c"/>
    <property type="match status" value="1"/>
</dbReference>
<dbReference type="InterPro" id="IPR018062">
    <property type="entry name" value="HTH_AraC-typ_CS"/>
</dbReference>
<reference evidence="13 14" key="1">
    <citation type="submission" date="2016-10" db="EMBL/GenBank/DDBJ databases">
        <authorList>
            <person name="de Groot N.N."/>
        </authorList>
    </citation>
    <scope>NUCLEOTIDE SEQUENCE [LARGE SCALE GENOMIC DNA]</scope>
    <source>
        <strain evidence="13 14">D31d</strain>
    </source>
</reference>
<dbReference type="InterPro" id="IPR003594">
    <property type="entry name" value="HATPase_dom"/>
</dbReference>
<dbReference type="Pfam" id="PF00512">
    <property type="entry name" value="HisKA"/>
    <property type="match status" value="1"/>
</dbReference>
<dbReference type="CDD" id="cd00082">
    <property type="entry name" value="HisKA"/>
    <property type="match status" value="1"/>
</dbReference>
<dbReference type="GO" id="GO:0003700">
    <property type="term" value="F:DNA-binding transcription factor activity"/>
    <property type="evidence" value="ECO:0007669"/>
    <property type="project" value="InterPro"/>
</dbReference>
<evidence type="ECO:0000256" key="7">
    <source>
        <dbReference type="PROSITE-ProRule" id="PRU00169"/>
    </source>
</evidence>
<gene>
    <name evidence="13" type="ORF">SAMN05216462_2028</name>
</gene>
<dbReference type="GO" id="GO:0000155">
    <property type="term" value="F:phosphorelay sensor kinase activity"/>
    <property type="evidence" value="ECO:0007669"/>
    <property type="project" value="InterPro"/>
</dbReference>
<dbReference type="SUPFAM" id="SSF52172">
    <property type="entry name" value="CheY-like"/>
    <property type="match status" value="1"/>
</dbReference>
<dbReference type="SUPFAM" id="SSF55874">
    <property type="entry name" value="ATPase domain of HSP90 chaperone/DNA topoisomerase II/histidine kinase"/>
    <property type="match status" value="1"/>
</dbReference>
<evidence type="ECO:0000256" key="8">
    <source>
        <dbReference type="SAM" id="MobiDB-lite"/>
    </source>
</evidence>
<sequence>MEFYSYFEKKLLPLRSLTILLIMTNKLKVALTLLLCVMLLSKSYGEKRLTSKVVTTIDGLPTNRVNDMVQDRDGYLWFGTSNGLCRYDGYSFLVFPTIGTGGGITNANVGTIHIDEKNQLMWLRSATFNYACYDLRRKQFVDYTGTCDAQKIFERFYPEEGGIWMYEANAGMRHVTYRDGKYTCRDYTQADGSLPVSKVRRLKADGAGNIWILTDSGLLRADKNGNLQKVVKSGDFMMLNHWKDKVFALSRDGRVLVFNNQGKLLRELRVPNEYGNMGRVNGNIVWHNKWLMMTRTSVIAMDCQKLTFEKPQDCQMEYGIVLDEDRGNFWVADKYGTLTLFPAVGQPKKFPLLHEHDFAITRKRNFSTVMGTTGKFYIATYGNGLFVYDPKGGDITHYSASDLHPIIGTDYLTNIHVDGSGNIWIGQEDAGIVCLTESRQPNTAHLLPDPLHPGMKTNYITRMAKTQDGRVLLETQSRNLYLYNPKASTIVNAESAFSNSTVLDSVTDKRGRTWLATWEKGLIMQQPGKNGKTQETYFLTRSTSESRIYDLAIDKQDILWAATEYGVYAIDTKAKTISEEAFLHIGVKEGLPSNSIFCILPSKNGQVLIGGQGTGVVKTTYNAEGDFVLETVSTKQGLNSNNIHSLTEDRLGYVWAATDDGISMIDMKTRQVVNYQVGSTLLRNIYSDRCALTLDDNGMILFGTHDGITTLIPNSQRLKQTQAKKAAITDIDVNGKSIFHDEQYEDMRMMDDEISFAHNENSLIIHFSCFDYAHAERTRYQFYLEGVDQGWREETTQHSVEYSNLLPGKYIFHLRTNEDGEETILTIVIREPWYNTWWAWMLYLIIIGTGVAIFYRQKREQFKMRQQIMVEKKVAEFRTNFFTQVAHEFRTPIAIISGAVDKLEATGDGQRKPMQTAKRGVKRLSKLVNLFLEFRKINTGNLRLGVENGDMVSFVRDIYQDFWNAAQQKELQMTFMPSEKKYDMVFDRHIVDTITYNLLSNAVKYTPQGGSVQVRFGVFDGNAVLTVEDSGPGIDANRMKQLFKPFMHGYASQGGMGIGLYTAHMMAQTHKGTLTYEPSARLGGAKFKLTLPTDEALYDAADYKQATVIETKEKTDTQAEEVIKEMLPKALNDKTIAIIEDDLDMLEQIKTEVGVYFNVVGYSNGKSGLEGLMNEAPSLLICDVMLPDTNGYDIVKQIRANDALKQIPVIMLTALDDEKHQIKGYEAGAEDYMVKPCNYRILMARVIQLIKWREEQMRLAPAVEKTETADDPSSVSSAPSASPIITSQADKRFQDKVYSIVAQNISNSEFSIDMMAEQMHMGRTKLYGKVKELTGMSPNKLLVSERMRIAADMLADGELNISEIAYKVGFPEASYFNKCFKQYYGVAPSKYRKEN</sequence>
<feature type="modified residue" description="4-aspartylphosphate" evidence="7">
    <location>
        <position position="1183"/>
    </location>
</feature>
<evidence type="ECO:0000256" key="2">
    <source>
        <dbReference type="ARBA" id="ARBA00012438"/>
    </source>
</evidence>
<keyword evidence="6" id="KW-0804">Transcription</keyword>
<dbReference type="InterPro" id="IPR011123">
    <property type="entry name" value="Y_Y_Y"/>
</dbReference>
<dbReference type="PROSITE" id="PS01124">
    <property type="entry name" value="HTH_ARAC_FAMILY_2"/>
    <property type="match status" value="1"/>
</dbReference>
<dbReference type="PANTHER" id="PTHR43547">
    <property type="entry name" value="TWO-COMPONENT HISTIDINE KINASE"/>
    <property type="match status" value="1"/>
</dbReference>
<dbReference type="SUPFAM" id="SSF63829">
    <property type="entry name" value="Calcium-dependent phosphotriesterase"/>
    <property type="match status" value="2"/>
</dbReference>
<dbReference type="SUPFAM" id="SSF47384">
    <property type="entry name" value="Homodimeric domain of signal transducing histidine kinase"/>
    <property type="match status" value="1"/>
</dbReference>
<dbReference type="SMART" id="SM00342">
    <property type="entry name" value="HTH_ARAC"/>
    <property type="match status" value="1"/>
</dbReference>
<dbReference type="Pfam" id="PF00072">
    <property type="entry name" value="Response_reg"/>
    <property type="match status" value="1"/>
</dbReference>
<dbReference type="InterPro" id="IPR018060">
    <property type="entry name" value="HTH_AraC"/>
</dbReference>
<dbReference type="InterPro" id="IPR001789">
    <property type="entry name" value="Sig_transdc_resp-reg_receiver"/>
</dbReference>
<dbReference type="InterPro" id="IPR013783">
    <property type="entry name" value="Ig-like_fold"/>
</dbReference>
<dbReference type="InterPro" id="IPR036890">
    <property type="entry name" value="HATPase_C_sf"/>
</dbReference>
<feature type="compositionally biased region" description="Low complexity" evidence="8">
    <location>
        <begin position="1271"/>
        <end position="1282"/>
    </location>
</feature>
<dbReference type="InterPro" id="IPR036097">
    <property type="entry name" value="HisK_dim/P_sf"/>
</dbReference>
<keyword evidence="4" id="KW-0805">Transcription regulation</keyword>
<dbReference type="InterPro" id="IPR011047">
    <property type="entry name" value="Quinoprotein_ADH-like_sf"/>
</dbReference>
<dbReference type="InterPro" id="IPR015943">
    <property type="entry name" value="WD40/YVTN_repeat-like_dom_sf"/>
</dbReference>
<dbReference type="Pfam" id="PF02518">
    <property type="entry name" value="HATPase_c"/>
    <property type="match status" value="1"/>
</dbReference>
<dbReference type="PRINTS" id="PR00344">
    <property type="entry name" value="BCTRLSENSOR"/>
</dbReference>
<dbReference type="SMART" id="SM00388">
    <property type="entry name" value="HisKA"/>
    <property type="match status" value="1"/>
</dbReference>
<dbReference type="SUPFAM" id="SSF46689">
    <property type="entry name" value="Homeodomain-like"/>
    <property type="match status" value="1"/>
</dbReference>
<name>A0A1H4CLH7_XYLRU</name>
<dbReference type="Proteomes" id="UP000182257">
    <property type="component" value="Unassembled WGS sequence"/>
</dbReference>
<dbReference type="SUPFAM" id="SSF50998">
    <property type="entry name" value="Quinoprotein alcohol dehydrogenase-like"/>
    <property type="match status" value="1"/>
</dbReference>
<keyword evidence="9" id="KW-0812">Transmembrane</keyword>
<dbReference type="PANTHER" id="PTHR43547:SF2">
    <property type="entry name" value="HYBRID SIGNAL TRANSDUCTION HISTIDINE KINASE C"/>
    <property type="match status" value="1"/>
</dbReference>
<dbReference type="Gene3D" id="3.30.565.10">
    <property type="entry name" value="Histidine kinase-like ATPase, C-terminal domain"/>
    <property type="match status" value="1"/>
</dbReference>
<dbReference type="SMART" id="SM00448">
    <property type="entry name" value="REC"/>
    <property type="match status" value="1"/>
</dbReference>